<evidence type="ECO:0000313" key="1">
    <source>
        <dbReference type="EMBL" id="KAA6377640.1"/>
    </source>
</evidence>
<dbReference type="AlphaFoldDB" id="A0A5J4V5Q6"/>
<comment type="caution">
    <text evidence="1">The sequence shown here is derived from an EMBL/GenBank/DDBJ whole genome shotgun (WGS) entry which is preliminary data.</text>
</comment>
<evidence type="ECO:0000313" key="2">
    <source>
        <dbReference type="Proteomes" id="UP000324800"/>
    </source>
</evidence>
<sequence>MTRVLVAITRVRKIDLNFKVINVKQQDQELDEKRSSFLQSFAQRASAFDTGIPPIGNSTRKSKKQSIRQTIIDLLNINGHNYGEAGRNYFMRAQNEIGKDINFFNEATNTTSTLGIMTLRIEKQNLDKGSISAQKRRLKELDVKFLDF</sequence>
<protein>
    <submittedName>
        <fullName evidence="1">Uncharacterized protein</fullName>
    </submittedName>
</protein>
<proteinExistence type="predicted"/>
<name>A0A5J4V5Q6_9EUKA</name>
<reference evidence="1 2" key="1">
    <citation type="submission" date="2019-03" db="EMBL/GenBank/DDBJ databases">
        <title>Single cell metagenomics reveals metabolic interactions within the superorganism composed of flagellate Streblomastix strix and complex community of Bacteroidetes bacteria on its surface.</title>
        <authorList>
            <person name="Treitli S.C."/>
            <person name="Kolisko M."/>
            <person name="Husnik F."/>
            <person name="Keeling P."/>
            <person name="Hampl V."/>
        </authorList>
    </citation>
    <scope>NUCLEOTIDE SEQUENCE [LARGE SCALE GENOMIC DNA]</scope>
    <source>
        <strain evidence="1">ST1C</strain>
    </source>
</reference>
<gene>
    <name evidence="1" type="ORF">EZS28_026832</name>
</gene>
<accession>A0A5J4V5Q6</accession>
<dbReference type="Proteomes" id="UP000324800">
    <property type="component" value="Unassembled WGS sequence"/>
</dbReference>
<organism evidence="1 2">
    <name type="scientific">Streblomastix strix</name>
    <dbReference type="NCBI Taxonomy" id="222440"/>
    <lineage>
        <taxon>Eukaryota</taxon>
        <taxon>Metamonada</taxon>
        <taxon>Preaxostyla</taxon>
        <taxon>Oxymonadida</taxon>
        <taxon>Streblomastigidae</taxon>
        <taxon>Streblomastix</taxon>
    </lineage>
</organism>
<dbReference type="EMBL" id="SNRW01009674">
    <property type="protein sequence ID" value="KAA6377640.1"/>
    <property type="molecule type" value="Genomic_DNA"/>
</dbReference>